<dbReference type="Pfam" id="PF02604">
    <property type="entry name" value="PhdYeFM_antitox"/>
    <property type="match status" value="1"/>
</dbReference>
<organism evidence="3">
    <name type="scientific">Veillonella atypica</name>
    <dbReference type="NCBI Taxonomy" id="39777"/>
    <lineage>
        <taxon>Bacteria</taxon>
        <taxon>Bacillati</taxon>
        <taxon>Bacillota</taxon>
        <taxon>Negativicutes</taxon>
        <taxon>Veillonellales</taxon>
        <taxon>Veillonellaceae</taxon>
        <taxon>Veillonella</taxon>
    </lineage>
</organism>
<dbReference type="InterPro" id="IPR036165">
    <property type="entry name" value="YefM-like_sf"/>
</dbReference>
<dbReference type="Gene3D" id="3.40.1620.10">
    <property type="entry name" value="YefM-like domain"/>
    <property type="match status" value="1"/>
</dbReference>
<dbReference type="PATRIC" id="fig|39777.7.peg.1624"/>
<dbReference type="Proteomes" id="UP000070226">
    <property type="component" value="Unassembled WGS sequence"/>
</dbReference>
<comment type="caution">
    <text evidence="3">The sequence shown here is derived from an EMBL/GenBank/DDBJ whole genome shotgun (WGS) entry which is preliminary data.</text>
</comment>
<dbReference type="SUPFAM" id="SSF143120">
    <property type="entry name" value="YefM-like"/>
    <property type="match status" value="1"/>
</dbReference>
<dbReference type="InterPro" id="IPR006442">
    <property type="entry name" value="Antitoxin_Phd/YefM"/>
</dbReference>
<dbReference type="STRING" id="39777.B7L28_06685"/>
<gene>
    <name evidence="3" type="ORF">HMPREF3233_01658</name>
</gene>
<evidence type="ECO:0000256" key="2">
    <source>
        <dbReference type="RuleBase" id="RU362080"/>
    </source>
</evidence>
<comment type="similarity">
    <text evidence="1 2">Belongs to the phD/YefM antitoxin family.</text>
</comment>
<evidence type="ECO:0000256" key="1">
    <source>
        <dbReference type="ARBA" id="ARBA00009981"/>
    </source>
</evidence>
<dbReference type="RefSeq" id="WP_060807860.1">
    <property type="nucleotide sequence ID" value="NZ_KQ958122.1"/>
</dbReference>
<comment type="function">
    <text evidence="2">Antitoxin component of a type II toxin-antitoxin (TA) system.</text>
</comment>
<evidence type="ECO:0000313" key="3">
    <source>
        <dbReference type="EMBL" id="KXA62340.1"/>
    </source>
</evidence>
<proteinExistence type="inferred from homology"/>
<protein>
    <recommendedName>
        <fullName evidence="2">Antitoxin</fullName>
    </recommendedName>
</protein>
<evidence type="ECO:0000313" key="4">
    <source>
        <dbReference type="Proteomes" id="UP000070226"/>
    </source>
</evidence>
<name>A0A133S1V2_9FIRM</name>
<sequence length="89" mass="10210">MPRIIPMKDLRNTNEIMDMCKESNDPVFVTKNGYGELVIMSMAAYESLTRSNEIDKAITQYESDIANHVHGKDARTLFSELKEEYLGHL</sequence>
<dbReference type="EMBL" id="LRQT01000095">
    <property type="protein sequence ID" value="KXA62340.1"/>
    <property type="molecule type" value="Genomic_DNA"/>
</dbReference>
<reference evidence="3 4" key="1">
    <citation type="submission" date="2016-01" db="EMBL/GenBank/DDBJ databases">
        <authorList>
            <person name="Oliw E.H."/>
        </authorList>
    </citation>
    <scope>NUCLEOTIDE SEQUENCE [LARGE SCALE GENOMIC DNA]</scope>
    <source>
        <strain evidence="3 4">CMW7756B</strain>
    </source>
</reference>
<accession>A0A133S1V2</accession>
<dbReference type="AlphaFoldDB" id="A0A133S1V2"/>